<evidence type="ECO:0000256" key="1">
    <source>
        <dbReference type="ARBA" id="ARBA00022741"/>
    </source>
</evidence>
<reference evidence="5" key="1">
    <citation type="submission" date="2020-01" db="EMBL/GenBank/DDBJ databases">
        <title>Identification and distribution of gene clusters putatively required for synthesis of sphingolipid metabolism inhibitors in phylogenetically diverse species of the filamentous fungus Fusarium.</title>
        <authorList>
            <person name="Kim H.-S."/>
            <person name="Busman M."/>
            <person name="Brown D.W."/>
            <person name="Divon H."/>
            <person name="Uhlig S."/>
            <person name="Proctor R.H."/>
        </authorList>
    </citation>
    <scope>NUCLEOTIDE SEQUENCE</scope>
    <source>
        <strain evidence="5">NRRL 53441</strain>
    </source>
</reference>
<dbReference type="EMBL" id="JAADJG010000158">
    <property type="protein sequence ID" value="KAF4453285.1"/>
    <property type="molecule type" value="Genomic_DNA"/>
</dbReference>
<evidence type="ECO:0000313" key="5">
    <source>
        <dbReference type="EMBL" id="KAF4453285.1"/>
    </source>
</evidence>
<dbReference type="PANTHER" id="PTHR45732:SF7">
    <property type="entry name" value="ADP-RIBOSYLATION FACTOR-LIKE PROTEIN 8"/>
    <property type="match status" value="1"/>
</dbReference>
<dbReference type="Gene3D" id="3.40.50.300">
    <property type="entry name" value="P-loop containing nucleotide triphosphate hydrolases"/>
    <property type="match status" value="1"/>
</dbReference>
<name>A0A8H4NZA4_9HYPO</name>
<keyword evidence="6" id="KW-1185">Reference proteome</keyword>
<dbReference type="InterPro" id="IPR006689">
    <property type="entry name" value="Small_GTPase_ARF/SAR"/>
</dbReference>
<feature type="binding site" evidence="4">
    <location>
        <position position="703"/>
    </location>
    <ligand>
        <name>Mg(2+)</name>
        <dbReference type="ChEBI" id="CHEBI:18420"/>
    </ligand>
</feature>
<proteinExistence type="predicted"/>
<dbReference type="InterPro" id="IPR027417">
    <property type="entry name" value="P-loop_NTPase"/>
</dbReference>
<evidence type="ECO:0000256" key="4">
    <source>
        <dbReference type="PIRSR" id="PIRSR606689-2"/>
    </source>
</evidence>
<gene>
    <name evidence="5" type="ORF">F53441_4015</name>
</gene>
<dbReference type="Pfam" id="PF00025">
    <property type="entry name" value="Arf"/>
    <property type="match status" value="1"/>
</dbReference>
<dbReference type="GO" id="GO:0098852">
    <property type="term" value="C:lytic vacuole membrane"/>
    <property type="evidence" value="ECO:0007669"/>
    <property type="project" value="TreeGrafter"/>
</dbReference>
<keyword evidence="4" id="KW-0479">Metal-binding</keyword>
<dbReference type="SUPFAM" id="SSF52540">
    <property type="entry name" value="P-loop containing nucleoside triphosphate hydrolases"/>
    <property type="match status" value="1"/>
</dbReference>
<organism evidence="5 6">
    <name type="scientific">Fusarium austroafricanum</name>
    <dbReference type="NCBI Taxonomy" id="2364996"/>
    <lineage>
        <taxon>Eukaryota</taxon>
        <taxon>Fungi</taxon>
        <taxon>Dikarya</taxon>
        <taxon>Ascomycota</taxon>
        <taxon>Pezizomycotina</taxon>
        <taxon>Sordariomycetes</taxon>
        <taxon>Hypocreomycetidae</taxon>
        <taxon>Hypocreales</taxon>
        <taxon>Nectriaceae</taxon>
        <taxon>Fusarium</taxon>
        <taxon>Fusarium concolor species complex</taxon>
    </lineage>
</organism>
<protein>
    <submittedName>
        <fullName evidence="5">ADP-ribosylation factor-like protein 8</fullName>
    </submittedName>
</protein>
<evidence type="ECO:0000256" key="3">
    <source>
        <dbReference type="PIRSR" id="PIRSR606689-1"/>
    </source>
</evidence>
<dbReference type="PANTHER" id="PTHR45732">
    <property type="entry name" value="ADP-RIBOSYLATION FACTOR-LIKE PROTEIN 8"/>
    <property type="match status" value="1"/>
</dbReference>
<accession>A0A8H4NZA4</accession>
<sequence length="835" mass="92004">MPSHRGHGDGGLGDGGPEFFLEQEPVSAQLGTPLPSGSTIPRFFGLSNGAPAGATRHPISIQPDDVAADSNYTTVPKLASPSRAKRTVQVKRGNKLLRLFGVERTSLNDLKVTVVDEFPDEEAETQYEKYIDFLRNAPPEKHPLGYFRKINRALKPDKALASILGGFGQDPVPYIQFTGLRDESEVMILHAALFRIKYCPPMPVCYVMQQIRFLASQGSQVESMSVNSGTLCGSLVNIGTGNDRQIATIGGVVESDGDYFALTTGHPYDGASDPLPRIKSFFSALEVELDEDDYNDDTPPPLVVDTVESHKASIEPLFGRETIASITPGRSYTGSVGSVIYTGTDWALVNLASQPAPLNCIDERLVASRQDLEDILSDVIFLSGAAPKPEACDVLVSAGRSGLSKLELTKKPADLMLPSGTWIRPWKAKLKPGMRPTLQYGDSGAWVVNIDSSTVYGHIMAVAEEEVYIQPLVDIFQDLQTQKHMDVKIASPFSQLADFAKYHHLREEHHLAARFAHKALDSAVISQSTEPPQVSAMLQAFQTYTETEDANPPQYSRREIADFLAKLMMRTGRHIDLTQPLEWDDECSIAFGSVELVIKHVNALKRAGGLPTLEKSAVHSGPKMTLLEIPKADPRGRSTVQQDHRNTPPGPATKIIKRAYDWARLLFSRFEMQFTMVGLPGCGKSDLLRRISSNDSTIASISTVGFSTFRTTRIKKGYIKARIWDLKEGEKWHANWIRYSRGVDGIIFVIDTKDTALLPEVRRHILQLLSQPTLADVPLIVLGNNSGLLGGLAMDELIIELDLDQALSGRHVDFWGGDKASFDDFLDFLVQERNK</sequence>
<dbReference type="AlphaFoldDB" id="A0A8H4NZA4"/>
<keyword evidence="1 3" id="KW-0547">Nucleotide-binding</keyword>
<dbReference type="GO" id="GO:0046872">
    <property type="term" value="F:metal ion binding"/>
    <property type="evidence" value="ECO:0007669"/>
    <property type="project" value="UniProtKB-KW"/>
</dbReference>
<feature type="binding site" evidence="4">
    <location>
        <position position="685"/>
    </location>
    <ligand>
        <name>Mg(2+)</name>
        <dbReference type="ChEBI" id="CHEBI:18420"/>
    </ligand>
</feature>
<evidence type="ECO:0000256" key="2">
    <source>
        <dbReference type="ARBA" id="ARBA00023134"/>
    </source>
</evidence>
<keyword evidence="4" id="KW-0460">Magnesium</keyword>
<dbReference type="SMART" id="SM00177">
    <property type="entry name" value="ARF"/>
    <property type="match status" value="1"/>
</dbReference>
<dbReference type="OrthoDB" id="4590278at2759"/>
<feature type="binding site" evidence="3">
    <location>
        <begin position="678"/>
        <end position="685"/>
    </location>
    <ligand>
        <name>GTP</name>
        <dbReference type="ChEBI" id="CHEBI:37565"/>
    </ligand>
</feature>
<comment type="caution">
    <text evidence="5">The sequence shown here is derived from an EMBL/GenBank/DDBJ whole genome shotgun (WGS) entry which is preliminary data.</text>
</comment>
<dbReference type="GO" id="GO:0003924">
    <property type="term" value="F:GTPase activity"/>
    <property type="evidence" value="ECO:0007669"/>
    <property type="project" value="InterPro"/>
</dbReference>
<keyword evidence="2 3" id="KW-0342">GTP-binding</keyword>
<dbReference type="GO" id="GO:0005525">
    <property type="term" value="F:GTP binding"/>
    <property type="evidence" value="ECO:0007669"/>
    <property type="project" value="UniProtKB-KW"/>
</dbReference>
<evidence type="ECO:0000313" key="6">
    <source>
        <dbReference type="Proteomes" id="UP000605986"/>
    </source>
</evidence>
<dbReference type="Proteomes" id="UP000605986">
    <property type="component" value="Unassembled WGS sequence"/>
</dbReference>